<dbReference type="AlphaFoldDB" id="A0A267FHR5"/>
<sequence length="165" mass="19756">MQQQQQQDGVRRPWGMLEPRNLCPRIFPDFVFELYDSVYRIGSDRENDLMLVEDTRVCRYHGFIFLHRDDSGTTMWYYDHSISGTLVNSYRVHSRWYNLLYGDYIHIGWTAGEDSSKYTTLRIFGPYPLPQHPRAVRLRQPNIDIQMSPPLFALYMKELENENRK</sequence>
<evidence type="ECO:0000313" key="3">
    <source>
        <dbReference type="EMBL" id="PAA79814.1"/>
    </source>
</evidence>
<dbReference type="PROSITE" id="PS50006">
    <property type="entry name" value="FHA_DOMAIN"/>
    <property type="match status" value="1"/>
</dbReference>
<proteinExistence type="predicted"/>
<dbReference type="InterPro" id="IPR000253">
    <property type="entry name" value="FHA_dom"/>
</dbReference>
<dbReference type="Gene3D" id="2.60.200.20">
    <property type="match status" value="1"/>
</dbReference>
<evidence type="ECO:0000259" key="1">
    <source>
        <dbReference type="PROSITE" id="PS50006"/>
    </source>
</evidence>
<gene>
    <name evidence="2" type="ORF">BOX15_Mlig027303g1</name>
    <name evidence="3" type="ORF">BOX15_Mlig027303g3</name>
</gene>
<dbReference type="EMBL" id="NIVC01000616">
    <property type="protein sequence ID" value="PAA79814.1"/>
    <property type="molecule type" value="Genomic_DNA"/>
</dbReference>
<protein>
    <recommendedName>
        <fullName evidence="1">FHA domain-containing protein</fullName>
    </recommendedName>
</protein>
<comment type="caution">
    <text evidence="2">The sequence shown here is derived from an EMBL/GenBank/DDBJ whole genome shotgun (WGS) entry which is preliminary data.</text>
</comment>
<feature type="domain" description="FHA" evidence="1">
    <location>
        <begin position="39"/>
        <end position="92"/>
    </location>
</feature>
<keyword evidence="4" id="KW-1185">Reference proteome</keyword>
<dbReference type="Pfam" id="PF00498">
    <property type="entry name" value="FHA"/>
    <property type="match status" value="1"/>
</dbReference>
<evidence type="ECO:0000313" key="2">
    <source>
        <dbReference type="EMBL" id="PAA73316.1"/>
    </source>
</evidence>
<name>A0A267FHR5_9PLAT</name>
<dbReference type="InterPro" id="IPR008984">
    <property type="entry name" value="SMAD_FHA_dom_sf"/>
</dbReference>
<dbReference type="CDD" id="cd00060">
    <property type="entry name" value="FHA"/>
    <property type="match status" value="1"/>
</dbReference>
<accession>A0A267FHR5</accession>
<reference evidence="2 4" key="1">
    <citation type="submission" date="2017-06" db="EMBL/GenBank/DDBJ databases">
        <title>A platform for efficient transgenesis in Macrostomum lignano, a flatworm model organism for stem cell research.</title>
        <authorList>
            <person name="Berezikov E."/>
        </authorList>
    </citation>
    <scope>NUCLEOTIDE SEQUENCE [LARGE SCALE GENOMIC DNA]</scope>
    <source>
        <strain evidence="2">DV1</strain>
        <tissue evidence="2">Whole organism</tissue>
    </source>
</reference>
<dbReference type="EMBL" id="NIVC01001020">
    <property type="protein sequence ID" value="PAA73316.1"/>
    <property type="molecule type" value="Genomic_DNA"/>
</dbReference>
<organism evidence="2 4">
    <name type="scientific">Macrostomum lignano</name>
    <dbReference type="NCBI Taxonomy" id="282301"/>
    <lineage>
        <taxon>Eukaryota</taxon>
        <taxon>Metazoa</taxon>
        <taxon>Spiralia</taxon>
        <taxon>Lophotrochozoa</taxon>
        <taxon>Platyhelminthes</taxon>
        <taxon>Rhabditophora</taxon>
        <taxon>Macrostomorpha</taxon>
        <taxon>Macrostomida</taxon>
        <taxon>Macrostomidae</taxon>
        <taxon>Macrostomum</taxon>
    </lineage>
</organism>
<dbReference type="SUPFAM" id="SSF49879">
    <property type="entry name" value="SMAD/FHA domain"/>
    <property type="match status" value="1"/>
</dbReference>
<dbReference type="Proteomes" id="UP000215902">
    <property type="component" value="Unassembled WGS sequence"/>
</dbReference>
<evidence type="ECO:0000313" key="4">
    <source>
        <dbReference type="Proteomes" id="UP000215902"/>
    </source>
</evidence>